<feature type="compositionally biased region" description="Basic and acidic residues" evidence="1">
    <location>
        <begin position="11"/>
        <end position="20"/>
    </location>
</feature>
<name>A0AAV4DCI2_9GAST</name>
<evidence type="ECO:0000313" key="2">
    <source>
        <dbReference type="EMBL" id="GFO41957.1"/>
    </source>
</evidence>
<protein>
    <submittedName>
        <fullName evidence="2">Uncharacterized protein</fullName>
    </submittedName>
</protein>
<evidence type="ECO:0000256" key="1">
    <source>
        <dbReference type="SAM" id="MobiDB-lite"/>
    </source>
</evidence>
<reference evidence="2 3" key="1">
    <citation type="journal article" date="2021" name="Elife">
        <title>Chloroplast acquisition without the gene transfer in kleptoplastic sea slugs, Plakobranchus ocellatus.</title>
        <authorList>
            <person name="Maeda T."/>
            <person name="Takahashi S."/>
            <person name="Yoshida T."/>
            <person name="Shimamura S."/>
            <person name="Takaki Y."/>
            <person name="Nagai Y."/>
            <person name="Toyoda A."/>
            <person name="Suzuki Y."/>
            <person name="Arimoto A."/>
            <person name="Ishii H."/>
            <person name="Satoh N."/>
            <person name="Nishiyama T."/>
            <person name="Hasebe M."/>
            <person name="Maruyama T."/>
            <person name="Minagawa J."/>
            <person name="Obokata J."/>
            <person name="Shigenobu S."/>
        </authorList>
    </citation>
    <scope>NUCLEOTIDE SEQUENCE [LARGE SCALE GENOMIC DNA]</scope>
</reference>
<gene>
    <name evidence="2" type="ORF">PoB_006846200</name>
</gene>
<keyword evidence="3" id="KW-1185">Reference proteome</keyword>
<accession>A0AAV4DCI2</accession>
<proteinExistence type="predicted"/>
<comment type="caution">
    <text evidence="2">The sequence shown here is derived from an EMBL/GenBank/DDBJ whole genome shotgun (WGS) entry which is preliminary data.</text>
</comment>
<dbReference type="EMBL" id="BLXT01007741">
    <property type="protein sequence ID" value="GFO41957.1"/>
    <property type="molecule type" value="Genomic_DNA"/>
</dbReference>
<dbReference type="Proteomes" id="UP000735302">
    <property type="component" value="Unassembled WGS sequence"/>
</dbReference>
<dbReference type="AlphaFoldDB" id="A0AAV4DCI2"/>
<organism evidence="2 3">
    <name type="scientific">Plakobranchus ocellatus</name>
    <dbReference type="NCBI Taxonomy" id="259542"/>
    <lineage>
        <taxon>Eukaryota</taxon>
        <taxon>Metazoa</taxon>
        <taxon>Spiralia</taxon>
        <taxon>Lophotrochozoa</taxon>
        <taxon>Mollusca</taxon>
        <taxon>Gastropoda</taxon>
        <taxon>Heterobranchia</taxon>
        <taxon>Euthyneura</taxon>
        <taxon>Panpulmonata</taxon>
        <taxon>Sacoglossa</taxon>
        <taxon>Placobranchoidea</taxon>
        <taxon>Plakobranchidae</taxon>
        <taxon>Plakobranchus</taxon>
    </lineage>
</organism>
<evidence type="ECO:0000313" key="3">
    <source>
        <dbReference type="Proteomes" id="UP000735302"/>
    </source>
</evidence>
<feature type="region of interest" description="Disordered" evidence="1">
    <location>
        <begin position="1"/>
        <end position="20"/>
    </location>
</feature>
<sequence length="81" mass="9001">MSECGQPWKAEPGRVEEIDGHRLQPNRCHFHGSKTDMAVGVSLGDDDWSIPYRFGLWDVPPSPLSGGEGLRSIRTLLILPM</sequence>